<dbReference type="InterPro" id="IPR011041">
    <property type="entry name" value="Quinoprot_gluc/sorb_DH_b-prop"/>
</dbReference>
<dbReference type="InterPro" id="IPR011042">
    <property type="entry name" value="6-blade_b-propeller_TolB-like"/>
</dbReference>
<organism evidence="4 5">
    <name type="scientific">Agrococcus pavilionensis RW1</name>
    <dbReference type="NCBI Taxonomy" id="1330458"/>
    <lineage>
        <taxon>Bacteria</taxon>
        <taxon>Bacillati</taxon>
        <taxon>Actinomycetota</taxon>
        <taxon>Actinomycetes</taxon>
        <taxon>Micrococcales</taxon>
        <taxon>Microbacteriaceae</taxon>
        <taxon>Agrococcus</taxon>
    </lineage>
</organism>
<evidence type="ECO:0000256" key="1">
    <source>
        <dbReference type="SAM" id="MobiDB-lite"/>
    </source>
</evidence>
<keyword evidence="2" id="KW-0732">Signal</keyword>
<reference evidence="4 5" key="1">
    <citation type="journal article" date="2013" name="Genome Announc.">
        <title>First draft genome sequence from a member of the genus agrococcus, isolated from modern microbialites.</title>
        <authorList>
            <person name="White R.A.III."/>
            <person name="Grassa C.J."/>
            <person name="Suttle C.A."/>
        </authorList>
    </citation>
    <scope>NUCLEOTIDE SEQUENCE [LARGE SCALE GENOMIC DNA]</scope>
    <source>
        <strain evidence="4 5">RW1</strain>
    </source>
</reference>
<gene>
    <name evidence="4" type="ORF">L332_01480</name>
</gene>
<comment type="caution">
    <text evidence="4">The sequence shown here is derived from an EMBL/GenBank/DDBJ whole genome shotgun (WGS) entry which is preliminary data.</text>
</comment>
<dbReference type="PROSITE" id="PS51257">
    <property type="entry name" value="PROKAR_LIPOPROTEIN"/>
    <property type="match status" value="1"/>
</dbReference>
<dbReference type="EMBL" id="ASHR01000037">
    <property type="protein sequence ID" value="ERG63125.1"/>
    <property type="molecule type" value="Genomic_DNA"/>
</dbReference>
<proteinExistence type="predicted"/>
<feature type="compositionally biased region" description="Low complexity" evidence="1">
    <location>
        <begin position="35"/>
        <end position="58"/>
    </location>
</feature>
<protein>
    <recommendedName>
        <fullName evidence="3">Glucose/Sorbosone dehydrogenase domain-containing protein</fullName>
    </recommendedName>
</protein>
<dbReference type="Pfam" id="PF07995">
    <property type="entry name" value="GSDH"/>
    <property type="match status" value="1"/>
</dbReference>
<feature type="chain" id="PRO_5038652888" description="Glucose/Sorbosone dehydrogenase domain-containing protein" evidence="2">
    <location>
        <begin position="24"/>
        <end position="378"/>
    </location>
</feature>
<dbReference type="InterPro" id="IPR012938">
    <property type="entry name" value="Glc/Sorbosone_DH"/>
</dbReference>
<keyword evidence="5" id="KW-1185">Reference proteome</keyword>
<dbReference type="AlphaFoldDB" id="U1MR39"/>
<evidence type="ECO:0000259" key="3">
    <source>
        <dbReference type="Pfam" id="PF07995"/>
    </source>
</evidence>
<dbReference type="Gene3D" id="2.120.10.30">
    <property type="entry name" value="TolB, C-terminal domain"/>
    <property type="match status" value="1"/>
</dbReference>
<accession>U1MR39</accession>
<evidence type="ECO:0000313" key="4">
    <source>
        <dbReference type="EMBL" id="ERG63125.1"/>
    </source>
</evidence>
<evidence type="ECO:0000313" key="5">
    <source>
        <dbReference type="Proteomes" id="UP000016462"/>
    </source>
</evidence>
<sequence>MSPRRRRRVAAPPVALALVLALAACGPGEPTAERPAASTDPAPSGSPGSPDASASPSPRTGTLESPETLATELESPWSIALLPGGGALVSERDTARVVEVLPGGGTAAVAAIDGVVPRGEGGLLGIAVRDGRLYWYATRADGNAILRASLEGSPGERTLGEPEELLAGIPAAGNHNGGRIAFGPDGMLYATTGDAGVPARSQDPASLAGKILRLEPDGSVPADNPTPGSPVYTLGHRNPQGLAWSDDGTLLATEFGQDTWDELNVIEAGANYGWPLVEGAAGDRRFVDPVQQWPPAEASPSGIAVAGEALWIANLRGQSLRRVPLDDLASSSVHWQGEHGRLRDVAAAPDGSVWALTGSTDGRGRPSEGDDRILAFEP</sequence>
<dbReference type="SUPFAM" id="SSF50952">
    <property type="entry name" value="Soluble quinoprotein glucose dehydrogenase"/>
    <property type="match status" value="1"/>
</dbReference>
<feature type="domain" description="Glucose/Sorbosone dehydrogenase" evidence="3">
    <location>
        <begin position="73"/>
        <end position="363"/>
    </location>
</feature>
<dbReference type="PANTHER" id="PTHR19328:SF13">
    <property type="entry name" value="HIPL1 PROTEIN"/>
    <property type="match status" value="1"/>
</dbReference>
<feature type="region of interest" description="Disordered" evidence="1">
    <location>
        <begin position="27"/>
        <end position="69"/>
    </location>
</feature>
<evidence type="ECO:0000256" key="2">
    <source>
        <dbReference type="SAM" id="SignalP"/>
    </source>
</evidence>
<dbReference type="Proteomes" id="UP000016462">
    <property type="component" value="Unassembled WGS sequence"/>
</dbReference>
<feature type="signal peptide" evidence="2">
    <location>
        <begin position="1"/>
        <end position="23"/>
    </location>
</feature>
<dbReference type="RefSeq" id="WP_021011608.1">
    <property type="nucleotide sequence ID" value="NZ_ASHR01000037.1"/>
</dbReference>
<dbReference type="OrthoDB" id="9770043at2"/>
<dbReference type="PANTHER" id="PTHR19328">
    <property type="entry name" value="HEDGEHOG-INTERACTING PROTEIN"/>
    <property type="match status" value="1"/>
</dbReference>
<name>U1MR39_9MICO</name>